<dbReference type="Proteomes" id="UP000886998">
    <property type="component" value="Unassembled WGS sequence"/>
</dbReference>
<gene>
    <name evidence="1" type="ORF">TNIN_393761</name>
</gene>
<accession>A0A8X6Y814</accession>
<proteinExistence type="predicted"/>
<reference evidence="1" key="1">
    <citation type="submission" date="2020-08" db="EMBL/GenBank/DDBJ databases">
        <title>Multicomponent nature underlies the extraordinary mechanical properties of spider dragline silk.</title>
        <authorList>
            <person name="Kono N."/>
            <person name="Nakamura H."/>
            <person name="Mori M."/>
            <person name="Yoshida Y."/>
            <person name="Ohtoshi R."/>
            <person name="Malay A.D."/>
            <person name="Moran D.A.P."/>
            <person name="Tomita M."/>
            <person name="Numata K."/>
            <person name="Arakawa K."/>
        </authorList>
    </citation>
    <scope>NUCLEOTIDE SEQUENCE</scope>
</reference>
<comment type="caution">
    <text evidence="1">The sequence shown here is derived from an EMBL/GenBank/DDBJ whole genome shotgun (WGS) entry which is preliminary data.</text>
</comment>
<keyword evidence="2" id="KW-1185">Reference proteome</keyword>
<evidence type="ECO:0000313" key="1">
    <source>
        <dbReference type="EMBL" id="GFY66030.1"/>
    </source>
</evidence>
<sequence length="121" mass="13290">MLVAVHIIRAHSDSEHFALPSSATNDKRNFSCWFPQAPSEQTSPSFPLEYFATSTDATIQKRNFECWSLPGALGGIFLPPLGVFGLPSLCHKREEKLLELSFTLIGVLLSPTVASEIRNSA</sequence>
<dbReference type="EMBL" id="BMAV01015810">
    <property type="protein sequence ID" value="GFY66030.1"/>
    <property type="molecule type" value="Genomic_DNA"/>
</dbReference>
<dbReference type="AlphaFoldDB" id="A0A8X6Y814"/>
<evidence type="ECO:0000313" key="2">
    <source>
        <dbReference type="Proteomes" id="UP000886998"/>
    </source>
</evidence>
<protein>
    <submittedName>
        <fullName evidence="1">Uncharacterized protein</fullName>
    </submittedName>
</protein>
<name>A0A8X6Y814_9ARAC</name>
<organism evidence="1 2">
    <name type="scientific">Trichonephila inaurata madagascariensis</name>
    <dbReference type="NCBI Taxonomy" id="2747483"/>
    <lineage>
        <taxon>Eukaryota</taxon>
        <taxon>Metazoa</taxon>
        <taxon>Ecdysozoa</taxon>
        <taxon>Arthropoda</taxon>
        <taxon>Chelicerata</taxon>
        <taxon>Arachnida</taxon>
        <taxon>Araneae</taxon>
        <taxon>Araneomorphae</taxon>
        <taxon>Entelegynae</taxon>
        <taxon>Araneoidea</taxon>
        <taxon>Nephilidae</taxon>
        <taxon>Trichonephila</taxon>
        <taxon>Trichonephila inaurata</taxon>
    </lineage>
</organism>